<keyword evidence="1" id="KW-1133">Transmembrane helix</keyword>
<comment type="caution">
    <text evidence="2">The sequence shown here is derived from an EMBL/GenBank/DDBJ whole genome shotgun (WGS) entry which is preliminary data.</text>
</comment>
<dbReference type="EMBL" id="LAZR01050829">
    <property type="protein sequence ID" value="KKK86473.1"/>
    <property type="molecule type" value="Genomic_DNA"/>
</dbReference>
<gene>
    <name evidence="2" type="ORF">LCGC14_2762910</name>
</gene>
<accession>A0A0F8YYJ1</accession>
<proteinExistence type="predicted"/>
<protein>
    <submittedName>
        <fullName evidence="2">Uncharacterized protein</fullName>
    </submittedName>
</protein>
<organism evidence="2">
    <name type="scientific">marine sediment metagenome</name>
    <dbReference type="NCBI Taxonomy" id="412755"/>
    <lineage>
        <taxon>unclassified sequences</taxon>
        <taxon>metagenomes</taxon>
        <taxon>ecological metagenomes</taxon>
    </lineage>
</organism>
<sequence>SESKVIVSILLIWAFSLVGWLDTGLVSTSSSTGILRLSQFSNQFGVAIVSTAFATFFIFRRVFIRKF</sequence>
<feature type="non-terminal residue" evidence="2">
    <location>
        <position position="1"/>
    </location>
</feature>
<evidence type="ECO:0000313" key="2">
    <source>
        <dbReference type="EMBL" id="KKK86473.1"/>
    </source>
</evidence>
<keyword evidence="1" id="KW-0472">Membrane</keyword>
<dbReference type="AlphaFoldDB" id="A0A0F8YYJ1"/>
<keyword evidence="1" id="KW-0812">Transmembrane</keyword>
<name>A0A0F8YYJ1_9ZZZZ</name>
<feature type="transmembrane region" description="Helical" evidence="1">
    <location>
        <begin position="5"/>
        <end position="21"/>
    </location>
</feature>
<evidence type="ECO:0000256" key="1">
    <source>
        <dbReference type="SAM" id="Phobius"/>
    </source>
</evidence>
<feature type="transmembrane region" description="Helical" evidence="1">
    <location>
        <begin position="41"/>
        <end position="59"/>
    </location>
</feature>
<reference evidence="2" key="1">
    <citation type="journal article" date="2015" name="Nature">
        <title>Complex archaea that bridge the gap between prokaryotes and eukaryotes.</title>
        <authorList>
            <person name="Spang A."/>
            <person name="Saw J.H."/>
            <person name="Jorgensen S.L."/>
            <person name="Zaremba-Niedzwiedzka K."/>
            <person name="Martijn J."/>
            <person name="Lind A.E."/>
            <person name="van Eijk R."/>
            <person name="Schleper C."/>
            <person name="Guy L."/>
            <person name="Ettema T.J."/>
        </authorList>
    </citation>
    <scope>NUCLEOTIDE SEQUENCE</scope>
</reference>